<protein>
    <submittedName>
        <fullName evidence="1">Uncharacterized protein</fullName>
    </submittedName>
</protein>
<name>A0A966HP07_9PROT</name>
<dbReference type="InterPro" id="IPR012668">
    <property type="entry name" value="CHP02466"/>
</dbReference>
<reference evidence="1" key="1">
    <citation type="submission" date="2018-10" db="EMBL/GenBank/DDBJ databases">
        <title>Iterative Subtractive Binning of Freshwater Chronoseries Metagenomes Recovers Nearly Complete Genomes from over Four Hundred Novel Species.</title>
        <authorList>
            <person name="Rodriguez-R L.M."/>
            <person name="Tsementzi D."/>
            <person name="Luo C."/>
            <person name="Konstantinidis K.T."/>
        </authorList>
    </citation>
    <scope>NUCLEOTIDE SEQUENCE</scope>
    <source>
        <strain evidence="1">WB8_2A_004</strain>
    </source>
</reference>
<organism evidence="1 2">
    <name type="scientific">Candidatus Fonsibacter lacus</name>
    <dbReference type="NCBI Taxonomy" id="2576439"/>
    <lineage>
        <taxon>Bacteria</taxon>
        <taxon>Pseudomonadati</taxon>
        <taxon>Pseudomonadota</taxon>
        <taxon>Alphaproteobacteria</taxon>
        <taxon>Candidatus Pelagibacterales</taxon>
        <taxon>Candidatus Pelagibacterales incertae sedis</taxon>
        <taxon>Candidatus Fonsibacter</taxon>
    </lineage>
</organism>
<dbReference type="Gene3D" id="2.60.120.620">
    <property type="entry name" value="q2cbj1_9rhob like domain"/>
    <property type="match status" value="1"/>
</dbReference>
<sequence>MTNTVNVLAPFGPRIAKLKISKSLINKINKEIDKIVENQSLSKKFDYSKELVGQVSQELKLSKNFINKYLKSFLFKITKNYIEKSLNKKITKFKIKNVWVVRQFENEYNPIHYHDGHISGVGYLKVPKSLNDDTRSHKQDIKTHGTIDFIHGSRAFLSKCIYNHQPKVGDMILFPNYLMHTVYPFQSGEERRSFSFNAEIDQKIANVFKHE</sequence>
<dbReference type="Proteomes" id="UP000747791">
    <property type="component" value="Unassembled WGS sequence"/>
</dbReference>
<proteinExistence type="predicted"/>
<evidence type="ECO:0000313" key="2">
    <source>
        <dbReference type="Proteomes" id="UP000747791"/>
    </source>
</evidence>
<gene>
    <name evidence="1" type="ORF">EBX74_02385</name>
</gene>
<dbReference type="SUPFAM" id="SSF51197">
    <property type="entry name" value="Clavaminate synthase-like"/>
    <property type="match status" value="1"/>
</dbReference>
<comment type="caution">
    <text evidence="1">The sequence shown here is derived from an EMBL/GenBank/DDBJ whole genome shotgun (WGS) entry which is preliminary data.</text>
</comment>
<accession>A0A966HP07</accession>
<dbReference type="AlphaFoldDB" id="A0A966HP07"/>
<dbReference type="Pfam" id="PF13759">
    <property type="entry name" value="2OG-FeII_Oxy_5"/>
    <property type="match status" value="1"/>
</dbReference>
<evidence type="ECO:0000313" key="1">
    <source>
        <dbReference type="EMBL" id="NCU53138.1"/>
    </source>
</evidence>
<dbReference type="EMBL" id="RGOB01000052">
    <property type="protein sequence ID" value="NCU53138.1"/>
    <property type="molecule type" value="Genomic_DNA"/>
</dbReference>